<reference evidence="1 2" key="1">
    <citation type="journal article" date="2024" name="Chem. Sci.">
        <title>Discovery of megapolipeptins by genome mining of a Burkholderiales bacteria collection.</title>
        <authorList>
            <person name="Paulo B.S."/>
            <person name="Recchia M.J.J."/>
            <person name="Lee S."/>
            <person name="Fergusson C.H."/>
            <person name="Romanowski S.B."/>
            <person name="Hernandez A."/>
            <person name="Krull N."/>
            <person name="Liu D.Y."/>
            <person name="Cavanagh H."/>
            <person name="Bos A."/>
            <person name="Gray C.A."/>
            <person name="Murphy B.T."/>
            <person name="Linington R.G."/>
            <person name="Eustaquio A.S."/>
        </authorList>
    </citation>
    <scope>NUCLEOTIDE SEQUENCE [LARGE SCALE GENOMIC DNA]</scope>
    <source>
        <strain evidence="1 2">RL18-126-BIB-B</strain>
    </source>
</reference>
<organism evidence="1 2">
    <name type="scientific">Paraburkholderia rhynchosiae</name>
    <dbReference type="NCBI Taxonomy" id="487049"/>
    <lineage>
        <taxon>Bacteria</taxon>
        <taxon>Pseudomonadati</taxon>
        <taxon>Pseudomonadota</taxon>
        <taxon>Betaproteobacteria</taxon>
        <taxon>Burkholderiales</taxon>
        <taxon>Burkholderiaceae</taxon>
        <taxon>Paraburkholderia</taxon>
    </lineage>
</organism>
<sequence>MHKLTLTAAALSLILCAPAFAQNTPSNLSTGGAPSTPAPQVAQAAVPAQVGQWVPPYDEAVQPKTRAQVYQELVRAEKDGQLAYLNSTVYAGG</sequence>
<evidence type="ECO:0000313" key="2">
    <source>
        <dbReference type="Proteomes" id="UP001629235"/>
    </source>
</evidence>
<gene>
    <name evidence="1" type="ORF">PQR01_03920</name>
</gene>
<comment type="caution">
    <text evidence="1">The sequence shown here is derived from an EMBL/GenBank/DDBJ whole genome shotgun (WGS) entry which is preliminary data.</text>
</comment>
<name>A0ACC7NA94_9BURK</name>
<evidence type="ECO:0000313" key="1">
    <source>
        <dbReference type="EMBL" id="MFM0102656.1"/>
    </source>
</evidence>
<protein>
    <submittedName>
        <fullName evidence="1">DUF4148 domain-containing protein</fullName>
    </submittedName>
</protein>
<dbReference type="Proteomes" id="UP001629235">
    <property type="component" value="Unassembled WGS sequence"/>
</dbReference>
<accession>A0ACC7NA94</accession>
<dbReference type="EMBL" id="JAQQDW010000005">
    <property type="protein sequence ID" value="MFM0102656.1"/>
    <property type="molecule type" value="Genomic_DNA"/>
</dbReference>
<keyword evidence="2" id="KW-1185">Reference proteome</keyword>
<proteinExistence type="predicted"/>